<keyword evidence="9" id="KW-1185">Reference proteome</keyword>
<dbReference type="PANTHER" id="PTHR14677">
    <property type="entry name" value="ARSENITE INDUCUBLE RNA ASSOCIATED PROTEIN AIP-1-RELATED"/>
    <property type="match status" value="1"/>
</dbReference>
<dbReference type="InterPro" id="IPR000058">
    <property type="entry name" value="Znf_AN1"/>
</dbReference>
<evidence type="ECO:0000256" key="1">
    <source>
        <dbReference type="ARBA" id="ARBA00022723"/>
    </source>
</evidence>
<dbReference type="InterPro" id="IPR035896">
    <property type="entry name" value="AN1-like_Znf"/>
</dbReference>
<keyword evidence="1" id="KW-0479">Metal-binding</keyword>
<evidence type="ECO:0000313" key="9">
    <source>
        <dbReference type="Proteomes" id="UP000242146"/>
    </source>
</evidence>
<comment type="caution">
    <text evidence="8">The sequence shown here is derived from an EMBL/GenBank/DDBJ whole genome shotgun (WGS) entry which is preliminary data.</text>
</comment>
<dbReference type="Proteomes" id="UP000242146">
    <property type="component" value="Unassembled WGS sequence"/>
</dbReference>
<protein>
    <recommendedName>
        <fullName evidence="7">AN1-type domain-containing protein</fullName>
    </recommendedName>
</protein>
<evidence type="ECO:0000256" key="3">
    <source>
        <dbReference type="ARBA" id="ARBA00022771"/>
    </source>
</evidence>
<evidence type="ECO:0000256" key="6">
    <source>
        <dbReference type="SAM" id="MobiDB-lite"/>
    </source>
</evidence>
<dbReference type="Pfam" id="PF25403">
    <property type="entry name" value="zf-C2H2_ZFAND2"/>
    <property type="match status" value="1"/>
</dbReference>
<feature type="region of interest" description="Disordered" evidence="6">
    <location>
        <begin position="129"/>
        <end position="148"/>
    </location>
</feature>
<dbReference type="Gene3D" id="4.10.1110.10">
    <property type="entry name" value="AN1-like Zinc finger"/>
    <property type="match status" value="2"/>
</dbReference>
<feature type="region of interest" description="Disordered" evidence="6">
    <location>
        <begin position="159"/>
        <end position="193"/>
    </location>
</feature>
<keyword evidence="4" id="KW-0862">Zinc</keyword>
<organism evidence="8 9">
    <name type="scientific">Hesseltinella vesiculosa</name>
    <dbReference type="NCBI Taxonomy" id="101127"/>
    <lineage>
        <taxon>Eukaryota</taxon>
        <taxon>Fungi</taxon>
        <taxon>Fungi incertae sedis</taxon>
        <taxon>Mucoromycota</taxon>
        <taxon>Mucoromycotina</taxon>
        <taxon>Mucoromycetes</taxon>
        <taxon>Mucorales</taxon>
        <taxon>Cunninghamellaceae</taxon>
        <taxon>Hesseltinella</taxon>
    </lineage>
</organism>
<feature type="compositionally biased region" description="Low complexity" evidence="6">
    <location>
        <begin position="167"/>
        <end position="193"/>
    </location>
</feature>
<evidence type="ECO:0000259" key="7">
    <source>
        <dbReference type="PROSITE" id="PS51039"/>
    </source>
</evidence>
<dbReference type="AlphaFoldDB" id="A0A1X2G7S0"/>
<dbReference type="Pfam" id="PF01428">
    <property type="entry name" value="zf-AN1"/>
    <property type="match status" value="2"/>
</dbReference>
<sequence>MELLDIGKHCTFNGCAQLDFLPYTCFHCKMIFCQEHFKLDDHQCPGRNDPSLDVRVPTCPICDQPVPGARSEDPNIRVNRHIQNNCAQESKPSNLCKQKACKAKLLVPMTCPACGDHFCVKHRLEQDHQCQGRTSKQPKKRASNASLQRKAGLAALLRQKKPHHDPSPSSQLKQSSSNKQQHQQLLHLQAKASRGALSEQEQIELATLLSLEQHHKDNKHCMIS</sequence>
<evidence type="ECO:0000256" key="4">
    <source>
        <dbReference type="ARBA" id="ARBA00022833"/>
    </source>
</evidence>
<evidence type="ECO:0000256" key="5">
    <source>
        <dbReference type="PROSITE-ProRule" id="PRU00449"/>
    </source>
</evidence>
<name>A0A1X2G7S0_9FUNG</name>
<keyword evidence="2" id="KW-0677">Repeat</keyword>
<dbReference type="GO" id="GO:0005737">
    <property type="term" value="C:cytoplasm"/>
    <property type="evidence" value="ECO:0007669"/>
    <property type="project" value="TreeGrafter"/>
</dbReference>
<dbReference type="SUPFAM" id="SSF118310">
    <property type="entry name" value="AN1-like Zinc finger"/>
    <property type="match status" value="2"/>
</dbReference>
<accession>A0A1X2G7S0</accession>
<dbReference type="STRING" id="101127.A0A1X2G7S0"/>
<feature type="domain" description="AN1-type" evidence="7">
    <location>
        <begin position="4"/>
        <end position="52"/>
    </location>
</feature>
<keyword evidence="3 5" id="KW-0863">Zinc-finger</keyword>
<evidence type="ECO:0000313" key="8">
    <source>
        <dbReference type="EMBL" id="ORX47200.1"/>
    </source>
</evidence>
<evidence type="ECO:0000256" key="2">
    <source>
        <dbReference type="ARBA" id="ARBA00022737"/>
    </source>
</evidence>
<proteinExistence type="predicted"/>
<dbReference type="GO" id="GO:0008270">
    <property type="term" value="F:zinc ion binding"/>
    <property type="evidence" value="ECO:0007669"/>
    <property type="project" value="UniProtKB-KW"/>
</dbReference>
<reference evidence="8 9" key="1">
    <citation type="submission" date="2016-07" db="EMBL/GenBank/DDBJ databases">
        <title>Pervasive Adenine N6-methylation of Active Genes in Fungi.</title>
        <authorList>
            <consortium name="DOE Joint Genome Institute"/>
            <person name="Mondo S.J."/>
            <person name="Dannebaum R.O."/>
            <person name="Kuo R.C."/>
            <person name="Labutti K."/>
            <person name="Haridas S."/>
            <person name="Kuo A."/>
            <person name="Salamov A."/>
            <person name="Ahrendt S.R."/>
            <person name="Lipzen A."/>
            <person name="Sullivan W."/>
            <person name="Andreopoulos W.B."/>
            <person name="Clum A."/>
            <person name="Lindquist E."/>
            <person name="Daum C."/>
            <person name="Ramamoorthy G.K."/>
            <person name="Gryganskyi A."/>
            <person name="Culley D."/>
            <person name="Magnuson J.K."/>
            <person name="James T.Y."/>
            <person name="O'Malley M.A."/>
            <person name="Stajich J.E."/>
            <person name="Spatafora J.W."/>
            <person name="Visel A."/>
            <person name="Grigoriev I.V."/>
        </authorList>
    </citation>
    <scope>NUCLEOTIDE SEQUENCE [LARGE SCALE GENOMIC DNA]</scope>
    <source>
        <strain evidence="8 9">NRRL 3301</strain>
    </source>
</reference>
<feature type="domain" description="AN1-type" evidence="7">
    <location>
        <begin position="90"/>
        <end position="138"/>
    </location>
</feature>
<dbReference type="InterPro" id="IPR057357">
    <property type="entry name" value="Znf-C2H2_ZFAND2A/B"/>
</dbReference>
<dbReference type="PROSITE" id="PS51039">
    <property type="entry name" value="ZF_AN1"/>
    <property type="match status" value="2"/>
</dbReference>
<dbReference type="OrthoDB" id="431929at2759"/>
<dbReference type="SMART" id="SM00154">
    <property type="entry name" value="ZnF_AN1"/>
    <property type="match status" value="2"/>
</dbReference>
<gene>
    <name evidence="8" type="ORF">DM01DRAFT_1339214</name>
</gene>
<dbReference type="PANTHER" id="PTHR14677:SF20">
    <property type="entry name" value="ZINC FINGER AN1-TYPE CONTAINING 2A-RELATED"/>
    <property type="match status" value="1"/>
</dbReference>
<dbReference type="EMBL" id="MCGT01000034">
    <property type="protein sequence ID" value="ORX47200.1"/>
    <property type="molecule type" value="Genomic_DNA"/>
</dbReference>